<sequence>MNLKSIILTLILGLQLNFARSESGKIVGGEIMDITNVPYFVSLEHFTRRFICGGSIISNFWVLSAAQCKVDVEETDMRVRSGSSRRLSGGQVHKVLKAFIHPNYTDLENPSTEYNFLMLKLVNPIIFDDKRQAIVLAVNPSMYKQSGSALALGFGKTENPTQSSEILRGVVLELINDYCNDGSSILNKVCVKSPLKGVCAGDIGGPLESIQFGTLLGVVTHNDHLCGHAVYAEYFGSIFLVNKWIYQTMDNNQD</sequence>
<feature type="domain" description="Peptidase S1" evidence="11">
    <location>
        <begin position="26"/>
        <end position="250"/>
    </location>
</feature>
<dbReference type="CDD" id="cd00190">
    <property type="entry name" value="Tryp_SPc"/>
    <property type="match status" value="1"/>
</dbReference>
<evidence type="ECO:0000313" key="12">
    <source>
        <dbReference type="EMBL" id="CAG9798379.1"/>
    </source>
</evidence>
<dbReference type="PANTHER" id="PTHR24276:SF97">
    <property type="entry name" value="GH13245P2-RELATED"/>
    <property type="match status" value="1"/>
</dbReference>
<evidence type="ECO:0000313" key="13">
    <source>
        <dbReference type="Proteomes" id="UP001153620"/>
    </source>
</evidence>
<dbReference type="InterPro" id="IPR001314">
    <property type="entry name" value="Peptidase_S1A"/>
</dbReference>
<evidence type="ECO:0000256" key="8">
    <source>
        <dbReference type="ARBA" id="ARBA00036320"/>
    </source>
</evidence>
<reference evidence="12" key="2">
    <citation type="submission" date="2022-10" db="EMBL/GenBank/DDBJ databases">
        <authorList>
            <consortium name="ENA_rothamsted_submissions"/>
            <consortium name="culmorum"/>
            <person name="King R."/>
        </authorList>
    </citation>
    <scope>NUCLEOTIDE SEQUENCE</scope>
</reference>
<comment type="similarity">
    <text evidence="7">Belongs to the peptidase S1 family. CLIP subfamily.</text>
</comment>
<evidence type="ECO:0000259" key="11">
    <source>
        <dbReference type="PROSITE" id="PS50240"/>
    </source>
</evidence>
<dbReference type="InterPro" id="IPR009003">
    <property type="entry name" value="Peptidase_S1_PA"/>
</dbReference>
<dbReference type="AlphaFoldDB" id="A0A9N9RL07"/>
<dbReference type="EMBL" id="OU895877">
    <property type="protein sequence ID" value="CAG9798379.1"/>
    <property type="molecule type" value="Genomic_DNA"/>
</dbReference>
<name>A0A9N9RL07_9DIPT</name>
<dbReference type="SUPFAM" id="SSF50494">
    <property type="entry name" value="Trypsin-like serine proteases"/>
    <property type="match status" value="1"/>
</dbReference>
<evidence type="ECO:0000256" key="3">
    <source>
        <dbReference type="ARBA" id="ARBA00022801"/>
    </source>
</evidence>
<feature type="signal peptide" evidence="10">
    <location>
        <begin position="1"/>
        <end position="21"/>
    </location>
</feature>
<dbReference type="PANTHER" id="PTHR24276">
    <property type="entry name" value="POLYSERASE-RELATED"/>
    <property type="match status" value="1"/>
</dbReference>
<evidence type="ECO:0000256" key="10">
    <source>
        <dbReference type="SAM" id="SignalP"/>
    </source>
</evidence>
<dbReference type="SMART" id="SM00020">
    <property type="entry name" value="Tryp_SPc"/>
    <property type="match status" value="1"/>
</dbReference>
<gene>
    <name evidence="12" type="ORF">CHIRRI_LOCUS1362</name>
</gene>
<organism evidence="12 13">
    <name type="scientific">Chironomus riparius</name>
    <dbReference type="NCBI Taxonomy" id="315576"/>
    <lineage>
        <taxon>Eukaryota</taxon>
        <taxon>Metazoa</taxon>
        <taxon>Ecdysozoa</taxon>
        <taxon>Arthropoda</taxon>
        <taxon>Hexapoda</taxon>
        <taxon>Insecta</taxon>
        <taxon>Pterygota</taxon>
        <taxon>Neoptera</taxon>
        <taxon>Endopterygota</taxon>
        <taxon>Diptera</taxon>
        <taxon>Nematocera</taxon>
        <taxon>Chironomoidea</taxon>
        <taxon>Chironomidae</taxon>
        <taxon>Chironominae</taxon>
        <taxon>Chironomus</taxon>
    </lineage>
</organism>
<proteinExistence type="inferred from homology"/>
<dbReference type="Proteomes" id="UP001153620">
    <property type="component" value="Chromosome 1"/>
</dbReference>
<dbReference type="InterPro" id="IPR043504">
    <property type="entry name" value="Peptidase_S1_PA_chymotrypsin"/>
</dbReference>
<evidence type="ECO:0000256" key="7">
    <source>
        <dbReference type="ARBA" id="ARBA00024195"/>
    </source>
</evidence>
<evidence type="ECO:0000256" key="1">
    <source>
        <dbReference type="ARBA" id="ARBA00022670"/>
    </source>
</evidence>
<feature type="chain" id="PRO_5040251383" description="trypsin" evidence="10">
    <location>
        <begin position="22"/>
        <end position="254"/>
    </location>
</feature>
<keyword evidence="4" id="KW-0720">Serine protease</keyword>
<dbReference type="GO" id="GO:0004252">
    <property type="term" value="F:serine-type endopeptidase activity"/>
    <property type="evidence" value="ECO:0007669"/>
    <property type="project" value="UniProtKB-EC"/>
</dbReference>
<keyword evidence="13" id="KW-1185">Reference proteome</keyword>
<keyword evidence="6" id="KW-1015">Disulfide bond</keyword>
<keyword evidence="2" id="KW-0222">Digestion</keyword>
<dbReference type="PROSITE" id="PS50240">
    <property type="entry name" value="TRYPSIN_DOM"/>
    <property type="match status" value="1"/>
</dbReference>
<evidence type="ECO:0000256" key="4">
    <source>
        <dbReference type="ARBA" id="ARBA00022825"/>
    </source>
</evidence>
<accession>A0A9N9RL07</accession>
<reference evidence="12" key="1">
    <citation type="submission" date="2022-01" db="EMBL/GenBank/DDBJ databases">
        <authorList>
            <person name="King R."/>
        </authorList>
    </citation>
    <scope>NUCLEOTIDE SEQUENCE</scope>
</reference>
<dbReference type="OrthoDB" id="10059102at2759"/>
<keyword evidence="3" id="KW-0378">Hydrolase</keyword>
<dbReference type="Pfam" id="PF00089">
    <property type="entry name" value="Trypsin"/>
    <property type="match status" value="1"/>
</dbReference>
<evidence type="ECO:0000256" key="5">
    <source>
        <dbReference type="ARBA" id="ARBA00023145"/>
    </source>
</evidence>
<evidence type="ECO:0000256" key="9">
    <source>
        <dbReference type="ARBA" id="ARBA00038868"/>
    </source>
</evidence>
<comment type="catalytic activity">
    <reaction evidence="8">
        <text>Preferential cleavage: Arg-|-Xaa, Lys-|-Xaa.</text>
        <dbReference type="EC" id="3.4.21.4"/>
    </reaction>
</comment>
<dbReference type="PRINTS" id="PR00722">
    <property type="entry name" value="CHYMOTRYPSIN"/>
</dbReference>
<dbReference type="InterPro" id="IPR001254">
    <property type="entry name" value="Trypsin_dom"/>
</dbReference>
<keyword evidence="10" id="KW-0732">Signal</keyword>
<protein>
    <recommendedName>
        <fullName evidence="9">trypsin</fullName>
        <ecNumber evidence="9">3.4.21.4</ecNumber>
    </recommendedName>
</protein>
<dbReference type="Gene3D" id="2.40.10.10">
    <property type="entry name" value="Trypsin-like serine proteases"/>
    <property type="match status" value="1"/>
</dbReference>
<evidence type="ECO:0000256" key="2">
    <source>
        <dbReference type="ARBA" id="ARBA00022757"/>
    </source>
</evidence>
<dbReference type="EC" id="3.4.21.4" evidence="9"/>
<dbReference type="InterPro" id="IPR050430">
    <property type="entry name" value="Peptidase_S1"/>
</dbReference>
<dbReference type="GO" id="GO:0006508">
    <property type="term" value="P:proteolysis"/>
    <property type="evidence" value="ECO:0007669"/>
    <property type="project" value="UniProtKB-KW"/>
</dbReference>
<keyword evidence="1" id="KW-0645">Protease</keyword>
<keyword evidence="5" id="KW-0865">Zymogen</keyword>
<evidence type="ECO:0000256" key="6">
    <source>
        <dbReference type="ARBA" id="ARBA00023157"/>
    </source>
</evidence>
<dbReference type="GO" id="GO:0007586">
    <property type="term" value="P:digestion"/>
    <property type="evidence" value="ECO:0007669"/>
    <property type="project" value="UniProtKB-KW"/>
</dbReference>